<gene>
    <name evidence="3" type="ORF">BV898_07813</name>
</gene>
<dbReference type="InterPro" id="IPR001314">
    <property type="entry name" value="Peptidase_S1A"/>
</dbReference>
<dbReference type="GO" id="GO:0004252">
    <property type="term" value="F:serine-type endopeptidase activity"/>
    <property type="evidence" value="ECO:0007669"/>
    <property type="project" value="InterPro"/>
</dbReference>
<dbReference type="PROSITE" id="PS00134">
    <property type="entry name" value="TRYPSIN_HIS"/>
    <property type="match status" value="1"/>
</dbReference>
<dbReference type="SUPFAM" id="SSF50494">
    <property type="entry name" value="Trypsin-like serine proteases"/>
    <property type="match status" value="1"/>
</dbReference>
<dbReference type="InterPro" id="IPR018114">
    <property type="entry name" value="TRYPSIN_HIS"/>
</dbReference>
<evidence type="ECO:0000313" key="4">
    <source>
        <dbReference type="Proteomes" id="UP000192578"/>
    </source>
</evidence>
<name>A0A1W0WSQ3_HYPEX</name>
<reference evidence="4" key="1">
    <citation type="submission" date="2017-01" db="EMBL/GenBank/DDBJ databases">
        <title>Comparative genomics of anhydrobiosis in the tardigrade Hypsibius dujardini.</title>
        <authorList>
            <person name="Yoshida Y."/>
            <person name="Koutsovoulos G."/>
            <person name="Laetsch D."/>
            <person name="Stevens L."/>
            <person name="Kumar S."/>
            <person name="Horikawa D."/>
            <person name="Ishino K."/>
            <person name="Komine S."/>
            <person name="Tomita M."/>
            <person name="Blaxter M."/>
            <person name="Arakawa K."/>
        </authorList>
    </citation>
    <scope>NUCLEOTIDE SEQUENCE [LARGE SCALE GENOMIC DNA]</scope>
    <source>
        <strain evidence="4">Z151</strain>
    </source>
</reference>
<dbReference type="InterPro" id="IPR001254">
    <property type="entry name" value="Trypsin_dom"/>
</dbReference>
<dbReference type="FunFam" id="2.40.10.10:FF:000068">
    <property type="entry name" value="transmembrane protease serine 2"/>
    <property type="match status" value="1"/>
</dbReference>
<comment type="caution">
    <text evidence="3">The sequence shown here is derived from an EMBL/GenBank/DDBJ whole genome shotgun (WGS) entry which is preliminary data.</text>
</comment>
<protein>
    <recommendedName>
        <fullName evidence="2">Peptidase S1 domain-containing protein</fullName>
    </recommendedName>
</protein>
<dbReference type="SMART" id="SM00020">
    <property type="entry name" value="Tryp_SPc"/>
    <property type="match status" value="1"/>
</dbReference>
<dbReference type="InterPro" id="IPR009003">
    <property type="entry name" value="Peptidase_S1_PA"/>
</dbReference>
<evidence type="ECO:0000256" key="1">
    <source>
        <dbReference type="ARBA" id="ARBA00023157"/>
    </source>
</evidence>
<keyword evidence="4" id="KW-1185">Reference proteome</keyword>
<dbReference type="AlphaFoldDB" id="A0A1W0WSQ3"/>
<dbReference type="Gene3D" id="2.40.10.10">
    <property type="entry name" value="Trypsin-like serine proteases"/>
    <property type="match status" value="1"/>
</dbReference>
<dbReference type="PANTHER" id="PTHR24252">
    <property type="entry name" value="ACROSIN-RELATED"/>
    <property type="match status" value="1"/>
</dbReference>
<sequence length="191" mass="20558">MSINNDQGIIGTSTTTSVNYTAMRHGTHRNKRFVAGKTVGRNQFTFVVSLQYPNGQGFCGGSLISARHIITASHCVQDGDGTHKDVNRIRVGVGLHDQGSGNASNYLTVATIDVHPGYLSTPISSDIGILTLSNSIAKGLRGMVSRIALPSSERINPKPGTLLTSLGWGRMENRAIYAWFPVTTVDRSLYP</sequence>
<accession>A0A1W0WSQ3</accession>
<dbReference type="GO" id="GO:0006508">
    <property type="term" value="P:proteolysis"/>
    <property type="evidence" value="ECO:0007669"/>
    <property type="project" value="InterPro"/>
</dbReference>
<dbReference type="EMBL" id="MTYJ01000052">
    <property type="protein sequence ID" value="OQV18224.1"/>
    <property type="molecule type" value="Genomic_DNA"/>
</dbReference>
<evidence type="ECO:0000313" key="3">
    <source>
        <dbReference type="EMBL" id="OQV18224.1"/>
    </source>
</evidence>
<keyword evidence="1" id="KW-1015">Disulfide bond</keyword>
<dbReference type="Proteomes" id="UP000192578">
    <property type="component" value="Unassembled WGS sequence"/>
</dbReference>
<dbReference type="PRINTS" id="PR00722">
    <property type="entry name" value="CHYMOTRYPSIN"/>
</dbReference>
<dbReference type="PROSITE" id="PS50240">
    <property type="entry name" value="TRYPSIN_DOM"/>
    <property type="match status" value="1"/>
</dbReference>
<dbReference type="InterPro" id="IPR043504">
    <property type="entry name" value="Peptidase_S1_PA_chymotrypsin"/>
</dbReference>
<proteinExistence type="predicted"/>
<evidence type="ECO:0000259" key="2">
    <source>
        <dbReference type="PROSITE" id="PS50240"/>
    </source>
</evidence>
<organism evidence="3 4">
    <name type="scientific">Hypsibius exemplaris</name>
    <name type="common">Freshwater tardigrade</name>
    <dbReference type="NCBI Taxonomy" id="2072580"/>
    <lineage>
        <taxon>Eukaryota</taxon>
        <taxon>Metazoa</taxon>
        <taxon>Ecdysozoa</taxon>
        <taxon>Tardigrada</taxon>
        <taxon>Eutardigrada</taxon>
        <taxon>Parachela</taxon>
        <taxon>Hypsibioidea</taxon>
        <taxon>Hypsibiidae</taxon>
        <taxon>Hypsibius</taxon>
    </lineage>
</organism>
<dbReference type="OrthoDB" id="8440449at2759"/>
<dbReference type="PANTHER" id="PTHR24252:SF7">
    <property type="entry name" value="HYALIN"/>
    <property type="match status" value="1"/>
</dbReference>
<dbReference type="Pfam" id="PF00089">
    <property type="entry name" value="Trypsin"/>
    <property type="match status" value="1"/>
</dbReference>
<feature type="domain" description="Peptidase S1" evidence="2">
    <location>
        <begin position="33"/>
        <end position="191"/>
    </location>
</feature>